<keyword evidence="5" id="KW-1185">Reference proteome</keyword>
<comment type="subcellular location">
    <subcellularLocation>
        <location evidence="1">Membrane</location>
    </subcellularLocation>
</comment>
<dbReference type="EMBL" id="SBII01000008">
    <property type="protein sequence ID" value="RWW99575.1"/>
    <property type="molecule type" value="Genomic_DNA"/>
</dbReference>
<evidence type="ECO:0000256" key="2">
    <source>
        <dbReference type="ARBA" id="ARBA00023136"/>
    </source>
</evidence>
<name>A0A444H8S1_9FLAO</name>
<evidence type="ECO:0000313" key="5">
    <source>
        <dbReference type="Proteomes" id="UP000287527"/>
    </source>
</evidence>
<dbReference type="RefSeq" id="WP_128390126.1">
    <property type="nucleotide sequence ID" value="NZ_SBII01000008.1"/>
</dbReference>
<gene>
    <name evidence="4" type="ORF">EPI11_11520</name>
</gene>
<protein>
    <submittedName>
        <fullName evidence="4">Class A beta-lactamase-related serine hydrolase</fullName>
    </submittedName>
</protein>
<keyword evidence="2" id="KW-0472">Membrane</keyword>
<organism evidence="4 5">
    <name type="scientific">Flavobacterium cerinum</name>
    <dbReference type="NCBI Taxonomy" id="2502784"/>
    <lineage>
        <taxon>Bacteria</taxon>
        <taxon>Pseudomonadati</taxon>
        <taxon>Bacteroidota</taxon>
        <taxon>Flavobacteriia</taxon>
        <taxon>Flavobacteriales</taxon>
        <taxon>Flavobacteriaceae</taxon>
        <taxon>Flavobacterium</taxon>
    </lineage>
</organism>
<dbReference type="PANTHER" id="PTHR46825:SF11">
    <property type="entry name" value="PENICILLIN-BINDING PROTEIN 4"/>
    <property type="match status" value="1"/>
</dbReference>
<dbReference type="AlphaFoldDB" id="A0A444H8S1"/>
<feature type="domain" description="Beta-lactamase-related" evidence="3">
    <location>
        <begin position="38"/>
        <end position="402"/>
    </location>
</feature>
<evidence type="ECO:0000256" key="1">
    <source>
        <dbReference type="ARBA" id="ARBA00004370"/>
    </source>
</evidence>
<keyword evidence="4" id="KW-0378">Hydrolase</keyword>
<dbReference type="InterPro" id="IPR012338">
    <property type="entry name" value="Beta-lactam/transpept-like"/>
</dbReference>
<comment type="caution">
    <text evidence="4">The sequence shown here is derived from an EMBL/GenBank/DDBJ whole genome shotgun (WGS) entry which is preliminary data.</text>
</comment>
<dbReference type="SUPFAM" id="SSF56601">
    <property type="entry name" value="beta-lactamase/transpeptidase-like"/>
    <property type="match status" value="1"/>
</dbReference>
<dbReference type="Proteomes" id="UP000287527">
    <property type="component" value="Unassembled WGS sequence"/>
</dbReference>
<dbReference type="Gene3D" id="3.40.710.10">
    <property type="entry name" value="DD-peptidase/beta-lactamase superfamily"/>
    <property type="match status" value="1"/>
</dbReference>
<dbReference type="InterPro" id="IPR001466">
    <property type="entry name" value="Beta-lactam-related"/>
</dbReference>
<accession>A0A444H8S1</accession>
<evidence type="ECO:0000313" key="4">
    <source>
        <dbReference type="EMBL" id="RWW99575.1"/>
    </source>
</evidence>
<reference evidence="4 5" key="1">
    <citation type="submission" date="2019-01" db="EMBL/GenBank/DDBJ databases">
        <title>Flavobacterium sp. nov.,isolated from freshwater.</title>
        <authorList>
            <person name="Zhang R."/>
            <person name="Du Z.-J."/>
        </authorList>
    </citation>
    <scope>NUCLEOTIDE SEQUENCE [LARGE SCALE GENOMIC DNA]</scope>
    <source>
        <strain evidence="4 5">1E403</strain>
    </source>
</reference>
<evidence type="ECO:0000259" key="3">
    <source>
        <dbReference type="Pfam" id="PF00144"/>
    </source>
</evidence>
<sequence length="417" mass="47145">MKKILLLFVFVSFYSCQQKTAGTKGSDVETSLKDSLNSALKEVYKEGNFNGFGVAIANQDGVLYNEGIGYANAERKEKYTRNTLQPIASISKTFIGIALMKAQEMGKLKLDDPISKYLPFKVVNPAFPDVPITIRHLATHTSSITDTDFYLQKAWVLMDNVPVNGKFDYPQQFNLPSSKIAMEVFLRKILVNGEEWYSKDGFVKHKPGAYYEYSNIGATLAAFVIEKAAGECYDMFTAKYIIKPLRMDSSGWSYKDIDVSKRSMLYEMPGKVLPFYELITYPDGGFITSAEDMGKYLCELIKGFDGKGTLLEKESYKELFKQQLDKNNFSERNEQNPYNEEYNTGLFMGFSYKGYVGHTGGDAGVVSMLFFDPKTKTGRFLMINTSFSTKAGNDQFYRIWDILGDYSKKLSVGNKKP</sequence>
<dbReference type="InterPro" id="IPR050491">
    <property type="entry name" value="AmpC-like"/>
</dbReference>
<dbReference type="GO" id="GO:0016787">
    <property type="term" value="F:hydrolase activity"/>
    <property type="evidence" value="ECO:0007669"/>
    <property type="project" value="UniProtKB-KW"/>
</dbReference>
<dbReference type="OrthoDB" id="846150at2"/>
<dbReference type="PANTHER" id="PTHR46825">
    <property type="entry name" value="D-ALANYL-D-ALANINE-CARBOXYPEPTIDASE/ENDOPEPTIDASE AMPH"/>
    <property type="match status" value="1"/>
</dbReference>
<proteinExistence type="predicted"/>
<dbReference type="GO" id="GO:0016020">
    <property type="term" value="C:membrane"/>
    <property type="evidence" value="ECO:0007669"/>
    <property type="project" value="UniProtKB-SubCell"/>
</dbReference>
<dbReference type="Pfam" id="PF00144">
    <property type="entry name" value="Beta-lactamase"/>
    <property type="match status" value="1"/>
</dbReference>
<dbReference type="PROSITE" id="PS51257">
    <property type="entry name" value="PROKAR_LIPOPROTEIN"/>
    <property type="match status" value="1"/>
</dbReference>